<accession>B3S9Q0</accession>
<dbReference type="InterPro" id="IPR028889">
    <property type="entry name" value="USP"/>
</dbReference>
<dbReference type="InterPro" id="IPR001394">
    <property type="entry name" value="Peptidase_C19_UCH"/>
</dbReference>
<feature type="region of interest" description="Disordered" evidence="1">
    <location>
        <begin position="849"/>
        <end position="886"/>
    </location>
</feature>
<dbReference type="CTD" id="6758213"/>
<dbReference type="SUPFAM" id="SSF54001">
    <property type="entry name" value="Cysteine proteinases"/>
    <property type="match status" value="1"/>
</dbReference>
<dbReference type="PANTHER" id="PTHR24006:SF908">
    <property type="entry name" value="DEUBIQUITINATING APOPTOTIC INHIBITOR, ISOFORM A"/>
    <property type="match status" value="1"/>
</dbReference>
<dbReference type="PANTHER" id="PTHR24006">
    <property type="entry name" value="UBIQUITIN CARBOXYL-TERMINAL HYDROLASE"/>
    <property type="match status" value="1"/>
</dbReference>
<dbReference type="STRING" id="10228.B3S9Q0"/>
<dbReference type="PROSITE" id="PS50235">
    <property type="entry name" value="USP_3"/>
    <property type="match status" value="1"/>
</dbReference>
<gene>
    <name evidence="3" type="ORF">TRIADDRAFT_60985</name>
</gene>
<dbReference type="Proteomes" id="UP000009022">
    <property type="component" value="Unassembled WGS sequence"/>
</dbReference>
<dbReference type="FunCoup" id="B3S9Q0">
    <property type="interactions" value="1431"/>
</dbReference>
<evidence type="ECO:0000256" key="1">
    <source>
        <dbReference type="SAM" id="MobiDB-lite"/>
    </source>
</evidence>
<dbReference type="InterPro" id="IPR018200">
    <property type="entry name" value="USP_CS"/>
</dbReference>
<dbReference type="InterPro" id="IPR038765">
    <property type="entry name" value="Papain-like_cys_pep_sf"/>
</dbReference>
<proteinExistence type="predicted"/>
<feature type="compositionally biased region" description="Low complexity" evidence="1">
    <location>
        <begin position="864"/>
        <end position="879"/>
    </location>
</feature>
<dbReference type="PROSITE" id="PS00972">
    <property type="entry name" value="USP_1"/>
    <property type="match status" value="1"/>
</dbReference>
<dbReference type="RefSeq" id="XP_002116939.1">
    <property type="nucleotide sequence ID" value="XM_002116903.1"/>
</dbReference>
<name>B3S9Q0_TRIAD</name>
<dbReference type="PhylomeDB" id="B3S9Q0"/>
<feature type="domain" description="USP" evidence="2">
    <location>
        <begin position="420"/>
        <end position="807"/>
    </location>
</feature>
<evidence type="ECO:0000259" key="2">
    <source>
        <dbReference type="PROSITE" id="PS50235"/>
    </source>
</evidence>
<dbReference type="Pfam" id="PF00443">
    <property type="entry name" value="UCH"/>
    <property type="match status" value="1"/>
</dbReference>
<protein>
    <recommendedName>
        <fullName evidence="2">USP domain-containing protein</fullName>
    </recommendedName>
</protein>
<evidence type="ECO:0000313" key="4">
    <source>
        <dbReference type="Proteomes" id="UP000009022"/>
    </source>
</evidence>
<dbReference type="InParanoid" id="B3S9Q0"/>
<dbReference type="KEGG" id="tad:TRIADDRAFT_60985"/>
<dbReference type="GO" id="GO:0004843">
    <property type="term" value="F:cysteine-type deubiquitinase activity"/>
    <property type="evidence" value="ECO:0007669"/>
    <property type="project" value="InterPro"/>
</dbReference>
<dbReference type="Gene3D" id="3.90.70.10">
    <property type="entry name" value="Cysteine proteinases"/>
    <property type="match status" value="1"/>
</dbReference>
<feature type="region of interest" description="Disordered" evidence="1">
    <location>
        <begin position="570"/>
        <end position="589"/>
    </location>
</feature>
<dbReference type="InterPro" id="IPR050164">
    <property type="entry name" value="Peptidase_C19"/>
</dbReference>
<dbReference type="eggNOG" id="KOG1864">
    <property type="taxonomic scope" value="Eukaryota"/>
</dbReference>
<organism evidence="3 4">
    <name type="scientific">Trichoplax adhaerens</name>
    <name type="common">Trichoplax reptans</name>
    <dbReference type="NCBI Taxonomy" id="10228"/>
    <lineage>
        <taxon>Eukaryota</taxon>
        <taxon>Metazoa</taxon>
        <taxon>Placozoa</taxon>
        <taxon>Uniplacotomia</taxon>
        <taxon>Trichoplacea</taxon>
        <taxon>Trichoplacidae</taxon>
        <taxon>Trichoplax</taxon>
    </lineage>
</organism>
<dbReference type="GO" id="GO:0016579">
    <property type="term" value="P:protein deubiquitination"/>
    <property type="evidence" value="ECO:0007669"/>
    <property type="project" value="InterPro"/>
</dbReference>
<dbReference type="EMBL" id="DS985259">
    <property type="protein sequence ID" value="EDV20513.1"/>
    <property type="molecule type" value="Genomic_DNA"/>
</dbReference>
<keyword evidence="4" id="KW-1185">Reference proteome</keyword>
<sequence length="891" mass="101673">MAAECAQLLQSIIDSQHESAVKRSAIITLLNYNANNQPSAVASIDVLQVAVQWFLYTDIPLKNQMATILLKFIVQSDMEFCMRQLMSAHRLQQLLLQSTNVDQLRIAQFFHSIMMVINRVGHIKIDQQVLEVLLACMISWDNIETIVKMASQLVDHCRQQGYSSQLCLVLVMCIARNHQHHPAKHHTIHTDTTTENILKVIDQMSKLIGVLCQDQSIALHYTITSILSLAMSINISITIPDIPGGSLRDAVLRYSPLNPSPFVAYALKYVSTTSINQSVLDIARHTVPFPDALLSLAAERLLDWMDLLLSKSTHLDDAAPGWLACILQFFVTMIDHGRDKVIDSVLRSKIDQICRCLQNKHACSSMIPLVHLILCRHYHSIDIVSKYVPKEEELTSLLSEYEVVDRGSYLRNRSLIIKKIGLDNLGNTCYMNSILQVLYMIDGFRKFIISSTFDGKQPLLIELQRLFVYLTLSQRESICPREFARLSRPKWFQEFEQQDSSEFLKYLLSSFDKEEKLQNRSRNDIQHFFQGEFVNHIRCRKCNNVMQHKEEFLDLMLAFGNENADTLTTNANSMPDKATSSNSTTAHRSLNNYLDNDTHVHTGYSLQALLEKFLSEEQLLVDQGNSYSCDRCNESTDAEIMRTLTKLPPCLILSLQRFSYNTLTHKRSKIFRKVHFPNEISLPCHMADQSSSSESDDMTELSSGILKKEDPLYSMSQEYKLIGYNLHSAVIHSGLTADGGHYYSIVKTPLDCNRRDNVPVAEVTDNGSGWIIFNDTHVQCNDNSNALNNIGRDHFYEVAYILFYMRHDFQVDECNSPHSRNSMCGDLLMKQDLVREVILDNARYAQENQSKKSENITKLRNLGPDDNNNDDAGSSGSNNRDYDIPINRYIY</sequence>
<evidence type="ECO:0000313" key="3">
    <source>
        <dbReference type="EMBL" id="EDV20513.1"/>
    </source>
</evidence>
<reference evidence="3 4" key="1">
    <citation type="journal article" date="2008" name="Nature">
        <title>The Trichoplax genome and the nature of placozoans.</title>
        <authorList>
            <person name="Srivastava M."/>
            <person name="Begovic E."/>
            <person name="Chapman J."/>
            <person name="Putnam N.H."/>
            <person name="Hellsten U."/>
            <person name="Kawashima T."/>
            <person name="Kuo A."/>
            <person name="Mitros T."/>
            <person name="Salamov A."/>
            <person name="Carpenter M.L."/>
            <person name="Signorovitch A.Y."/>
            <person name="Moreno M.A."/>
            <person name="Kamm K."/>
            <person name="Grimwood J."/>
            <person name="Schmutz J."/>
            <person name="Shapiro H."/>
            <person name="Grigoriev I.V."/>
            <person name="Buss L.W."/>
            <person name="Schierwater B."/>
            <person name="Dellaporta S.L."/>
            <person name="Rokhsar D.S."/>
        </authorList>
    </citation>
    <scope>NUCLEOTIDE SEQUENCE [LARGE SCALE GENOMIC DNA]</scope>
    <source>
        <strain evidence="3 4">Grell-BS-1999</strain>
    </source>
</reference>
<dbReference type="HOGENOM" id="CLU_010910_1_0_1"/>
<dbReference type="GeneID" id="6758213"/>
<dbReference type="OrthoDB" id="10057549at2759"/>
<dbReference type="AlphaFoldDB" id="B3S9Q0"/>